<evidence type="ECO:0000256" key="2">
    <source>
        <dbReference type="ARBA" id="ARBA00023125"/>
    </source>
</evidence>
<gene>
    <name evidence="5" type="ORF">EV650_3057</name>
</gene>
<accession>A0A4R8A119</accession>
<dbReference type="AlphaFoldDB" id="A0A4R8A119"/>
<dbReference type="GO" id="GO:0003677">
    <property type="term" value="F:DNA binding"/>
    <property type="evidence" value="ECO:0007669"/>
    <property type="project" value="UniProtKB-KW"/>
</dbReference>
<dbReference type="InterPro" id="IPR002577">
    <property type="entry name" value="HTH_HxlR"/>
</dbReference>
<proteinExistence type="predicted"/>
<keyword evidence="6" id="KW-1185">Reference proteome</keyword>
<evidence type="ECO:0000313" key="6">
    <source>
        <dbReference type="Proteomes" id="UP000295447"/>
    </source>
</evidence>
<keyword evidence="3" id="KW-0804">Transcription</keyword>
<reference evidence="5 6" key="1">
    <citation type="submission" date="2019-03" db="EMBL/GenBank/DDBJ databases">
        <title>Genomic Encyclopedia of Type Strains, Phase III (KMG-III): the genomes of soil and plant-associated and newly described type strains.</title>
        <authorList>
            <person name="Whitman W."/>
        </authorList>
    </citation>
    <scope>NUCLEOTIDE SEQUENCE [LARGE SCALE GENOMIC DNA]</scope>
    <source>
        <strain evidence="5 6">VKM Ac-2570</strain>
    </source>
</reference>
<protein>
    <submittedName>
        <fullName evidence="5">HxlR family transcriptional regulator</fullName>
    </submittedName>
</protein>
<dbReference type="PANTHER" id="PTHR33204:SF37">
    <property type="entry name" value="HTH-TYPE TRANSCRIPTIONAL REGULATOR YODB"/>
    <property type="match status" value="1"/>
</dbReference>
<dbReference type="Pfam" id="PF01638">
    <property type="entry name" value="HxlR"/>
    <property type="match status" value="1"/>
</dbReference>
<keyword evidence="1" id="KW-0805">Transcription regulation</keyword>
<dbReference type="Proteomes" id="UP000295447">
    <property type="component" value="Unassembled WGS sequence"/>
</dbReference>
<organism evidence="5 6">
    <name type="scientific">Kribbella kalugense</name>
    <dbReference type="NCBI Taxonomy" id="2512221"/>
    <lineage>
        <taxon>Bacteria</taxon>
        <taxon>Bacillati</taxon>
        <taxon>Actinomycetota</taxon>
        <taxon>Actinomycetes</taxon>
        <taxon>Propionibacteriales</taxon>
        <taxon>Kribbellaceae</taxon>
        <taxon>Kribbella</taxon>
    </lineage>
</organism>
<dbReference type="SUPFAM" id="SSF46785">
    <property type="entry name" value="Winged helix' DNA-binding domain"/>
    <property type="match status" value="1"/>
</dbReference>
<name>A0A4R8A119_9ACTN</name>
<keyword evidence="2" id="KW-0238">DNA-binding</keyword>
<evidence type="ECO:0000313" key="5">
    <source>
        <dbReference type="EMBL" id="TDW24189.1"/>
    </source>
</evidence>
<dbReference type="PROSITE" id="PS51118">
    <property type="entry name" value="HTH_HXLR"/>
    <property type="match status" value="1"/>
</dbReference>
<dbReference type="EMBL" id="SODF01000001">
    <property type="protein sequence ID" value="TDW24189.1"/>
    <property type="molecule type" value="Genomic_DNA"/>
</dbReference>
<dbReference type="OrthoDB" id="370168at2"/>
<evidence type="ECO:0000256" key="1">
    <source>
        <dbReference type="ARBA" id="ARBA00023015"/>
    </source>
</evidence>
<feature type="domain" description="HTH hxlR-type" evidence="4">
    <location>
        <begin position="20"/>
        <end position="118"/>
    </location>
</feature>
<comment type="caution">
    <text evidence="5">The sequence shown here is derived from an EMBL/GenBank/DDBJ whole genome shotgun (WGS) entry which is preliminary data.</text>
</comment>
<dbReference type="Gene3D" id="1.10.10.10">
    <property type="entry name" value="Winged helix-like DNA-binding domain superfamily/Winged helix DNA-binding domain"/>
    <property type="match status" value="1"/>
</dbReference>
<dbReference type="InterPro" id="IPR036388">
    <property type="entry name" value="WH-like_DNA-bd_sf"/>
</dbReference>
<evidence type="ECO:0000259" key="4">
    <source>
        <dbReference type="PROSITE" id="PS51118"/>
    </source>
</evidence>
<dbReference type="PANTHER" id="PTHR33204">
    <property type="entry name" value="TRANSCRIPTIONAL REGULATOR, MARR FAMILY"/>
    <property type="match status" value="1"/>
</dbReference>
<dbReference type="RefSeq" id="WP_134119386.1">
    <property type="nucleotide sequence ID" value="NZ_SODF01000001.1"/>
</dbReference>
<evidence type="ECO:0000256" key="3">
    <source>
        <dbReference type="ARBA" id="ARBA00023163"/>
    </source>
</evidence>
<sequence>MSVSKGPAPLGAAEVFQRICPGRLVLDHIAGRWGVRVMGLLRDGPLRFYELRESIDGVSEKMLTQTLRNLARDGLVERTATETVPPRVSYALTELGQGVVRPLGDLLLWLSSHGPQIAAAQRAHDRASLGLPAHPADEPSARSA</sequence>
<dbReference type="InterPro" id="IPR036390">
    <property type="entry name" value="WH_DNA-bd_sf"/>
</dbReference>